<dbReference type="EMBL" id="JAKGSG010000036">
    <property type="protein sequence ID" value="MCF4121976.1"/>
    <property type="molecule type" value="Genomic_DNA"/>
</dbReference>
<dbReference type="SMART" id="SM00862">
    <property type="entry name" value="Trans_reg_C"/>
    <property type="match status" value="1"/>
</dbReference>
<dbReference type="InterPro" id="IPR036388">
    <property type="entry name" value="WH-like_DNA-bd_sf"/>
</dbReference>
<dbReference type="PRINTS" id="PR00364">
    <property type="entry name" value="DISEASERSIST"/>
</dbReference>
<evidence type="ECO:0000313" key="8">
    <source>
        <dbReference type="EMBL" id="MCF4121976.1"/>
    </source>
</evidence>
<keyword evidence="5" id="KW-0802">TPR repeat</keyword>
<reference evidence="8" key="1">
    <citation type="submission" date="2022-01" db="EMBL/GenBank/DDBJ databases">
        <title>Antribacter sp. nov., isolated from Guizhou of China.</title>
        <authorList>
            <person name="Chengliang C."/>
            <person name="Ya Z."/>
        </authorList>
    </citation>
    <scope>NUCLEOTIDE SEQUENCE</scope>
    <source>
        <strain evidence="8">KLBMP 9083</strain>
    </source>
</reference>
<keyword evidence="9" id="KW-1185">Reference proteome</keyword>
<dbReference type="InterPro" id="IPR051677">
    <property type="entry name" value="AfsR-DnrI-RedD_regulator"/>
</dbReference>
<keyword evidence="3 6" id="KW-0238">DNA-binding</keyword>
<dbReference type="Gene3D" id="3.40.50.300">
    <property type="entry name" value="P-loop containing nucleotide triphosphate hydrolases"/>
    <property type="match status" value="1"/>
</dbReference>
<evidence type="ECO:0000256" key="4">
    <source>
        <dbReference type="ARBA" id="ARBA00023163"/>
    </source>
</evidence>
<dbReference type="Pfam" id="PF03704">
    <property type="entry name" value="BTAD"/>
    <property type="match status" value="1"/>
</dbReference>
<dbReference type="GO" id="GO:0006355">
    <property type="term" value="P:regulation of DNA-templated transcription"/>
    <property type="evidence" value="ECO:0007669"/>
    <property type="project" value="InterPro"/>
</dbReference>
<dbReference type="InterPro" id="IPR019734">
    <property type="entry name" value="TPR_rpt"/>
</dbReference>
<dbReference type="SUPFAM" id="SSF52540">
    <property type="entry name" value="P-loop containing nucleoside triphosphate hydrolases"/>
    <property type="match status" value="1"/>
</dbReference>
<dbReference type="SMART" id="SM01043">
    <property type="entry name" value="BTAD"/>
    <property type="match status" value="1"/>
</dbReference>
<name>A0AA41QF36_9MICO</name>
<dbReference type="InterPro" id="IPR011990">
    <property type="entry name" value="TPR-like_helical_dom_sf"/>
</dbReference>
<organism evidence="8 9">
    <name type="scientific">Antribacter soli</name>
    <dbReference type="NCBI Taxonomy" id="2910976"/>
    <lineage>
        <taxon>Bacteria</taxon>
        <taxon>Bacillati</taxon>
        <taxon>Actinomycetota</taxon>
        <taxon>Actinomycetes</taxon>
        <taxon>Micrococcales</taxon>
        <taxon>Promicromonosporaceae</taxon>
        <taxon>Antribacter</taxon>
    </lineage>
</organism>
<dbReference type="InterPro" id="IPR001867">
    <property type="entry name" value="OmpR/PhoB-type_DNA-bd"/>
</dbReference>
<dbReference type="RefSeq" id="WP_236089776.1">
    <property type="nucleotide sequence ID" value="NZ_JAKGSG010000036.1"/>
</dbReference>
<evidence type="ECO:0000256" key="5">
    <source>
        <dbReference type="PROSITE-ProRule" id="PRU00339"/>
    </source>
</evidence>
<proteinExistence type="inferred from homology"/>
<evidence type="ECO:0000256" key="1">
    <source>
        <dbReference type="ARBA" id="ARBA00005820"/>
    </source>
</evidence>
<accession>A0AA41QF36</accession>
<dbReference type="PANTHER" id="PTHR35807:SF1">
    <property type="entry name" value="TRANSCRIPTIONAL REGULATOR REDD"/>
    <property type="match status" value="1"/>
</dbReference>
<comment type="similarity">
    <text evidence="1">Belongs to the AfsR/DnrI/RedD regulatory family.</text>
</comment>
<dbReference type="PANTHER" id="PTHR35807">
    <property type="entry name" value="TRANSCRIPTIONAL REGULATOR REDD-RELATED"/>
    <property type="match status" value="1"/>
</dbReference>
<sequence length="1025" mass="110985">MRFQLLGHVSAESERGQVRLGSARQRTVLAALLVELGVPVSLELLIDKVWGATPPRSARQTLHSYLSRLRSVLDDEGGPALDHRSGGYVLDADESAVDLHRFRALVARARRADDADAAALWQDALSLWRGRPFADLDSEWLRSVAVTLEAERQAAVLDHNDVLLRRGEHARLLPSVAEAALESPLDERLAGQLMLALYRCDRQADALAHYRLVRERLADELGSDPGPALRELHQGILRHHQELAAPATASPTVGAPAGADGDAVDDPVTAERPYRPAQLPLDAAGFTGRSDDLRRLDDLLSDASADRARREVVVTAISGTAGVGKTALAVHWAHQVADRFPDGQLYVNLRGYDPDQPLRPTDALARFLTALGVAERDIPLDSDERAARYRSELAGRRMLIVLDNAGSVAQVRPLLPGSGTSLVVVTSRDSLAGLVAVHGAYQVDLDLLPPAEAVGLLHRLIGERVTAEPQAAATLADQCARLPLALRVAAVLATSRPDSPLADVVAELADRQARLELLDPGGDPYAAVHAVLSWSIQHLPEHAARTFRRLGLHPGPDLDPYAAAALTGTEPNTARRVLELLVNAHLLHRTGPGRYGMHDLLRAYATHLTATQDTDEDRETAEERLLDYYQAAAVSAMSAQHPAEPFYRSDAATAGVAIPDLSGSDTARGWLEAERLCVLAIAEHAADAGRSGYVVRLARTLHRYVSDIHLTDMLTINGHALRASERAGDQVGQAHALRQLGVGYTRVGQHETAAEHDRRALALFRQAGDPVGEALTLTNLGFINYQRGDHKDALDGFRQAIALSRQAGDPVGEAYALNSLGLVEARLGDHARSVEIHHQALAIYQELGFRDSQAVTLNNLANAELRRKRYPLAAEHLRQALEILEDLGSHRGRAHTLDTLGTLHLHLKEPGPATKCFQQALVQFRRIGDRNGQAWSTNGLGEAALLTGDAAAALTLHTDALAIATESGPRHQQARAHAGIGHARHAMGELDLARTHYERAYVIYTELDMPDAEDVRAQMEKASVA</sequence>
<keyword evidence="2" id="KW-0805">Transcription regulation</keyword>
<dbReference type="Gene3D" id="1.25.40.10">
    <property type="entry name" value="Tetratricopeptide repeat domain"/>
    <property type="match status" value="3"/>
</dbReference>
<protein>
    <submittedName>
        <fullName evidence="8">Tetratricopeptide repeat protein</fullName>
    </submittedName>
</protein>
<dbReference type="Gene3D" id="1.10.10.10">
    <property type="entry name" value="Winged helix-like DNA-binding domain superfamily/Winged helix DNA-binding domain"/>
    <property type="match status" value="2"/>
</dbReference>
<dbReference type="SMART" id="SM00028">
    <property type="entry name" value="TPR"/>
    <property type="match status" value="7"/>
</dbReference>
<dbReference type="PROSITE" id="PS51755">
    <property type="entry name" value="OMPR_PHOB"/>
    <property type="match status" value="1"/>
</dbReference>
<dbReference type="GO" id="GO:0000160">
    <property type="term" value="P:phosphorelay signal transduction system"/>
    <property type="evidence" value="ECO:0007669"/>
    <property type="project" value="InterPro"/>
</dbReference>
<dbReference type="CDD" id="cd15831">
    <property type="entry name" value="BTAD"/>
    <property type="match status" value="1"/>
</dbReference>
<evidence type="ECO:0000313" key="9">
    <source>
        <dbReference type="Proteomes" id="UP001165405"/>
    </source>
</evidence>
<evidence type="ECO:0000259" key="7">
    <source>
        <dbReference type="PROSITE" id="PS51755"/>
    </source>
</evidence>
<dbReference type="Proteomes" id="UP001165405">
    <property type="component" value="Unassembled WGS sequence"/>
</dbReference>
<dbReference type="InterPro" id="IPR005158">
    <property type="entry name" value="BTAD"/>
</dbReference>
<feature type="domain" description="OmpR/PhoB-type" evidence="7">
    <location>
        <begin position="1"/>
        <end position="92"/>
    </location>
</feature>
<dbReference type="Pfam" id="PF00486">
    <property type="entry name" value="Trans_reg_C"/>
    <property type="match status" value="1"/>
</dbReference>
<dbReference type="AlphaFoldDB" id="A0AA41QF36"/>
<keyword evidence="4" id="KW-0804">Transcription</keyword>
<dbReference type="InterPro" id="IPR016032">
    <property type="entry name" value="Sig_transdc_resp-reg_C-effctor"/>
</dbReference>
<feature type="repeat" description="TPR" evidence="5">
    <location>
        <begin position="774"/>
        <end position="807"/>
    </location>
</feature>
<gene>
    <name evidence="8" type="ORF">L1785_13410</name>
</gene>
<evidence type="ECO:0000256" key="3">
    <source>
        <dbReference type="ARBA" id="ARBA00023125"/>
    </source>
</evidence>
<evidence type="ECO:0000256" key="2">
    <source>
        <dbReference type="ARBA" id="ARBA00023015"/>
    </source>
</evidence>
<feature type="DNA-binding region" description="OmpR/PhoB-type" evidence="6">
    <location>
        <begin position="1"/>
        <end position="92"/>
    </location>
</feature>
<dbReference type="InterPro" id="IPR027417">
    <property type="entry name" value="P-loop_NTPase"/>
</dbReference>
<comment type="caution">
    <text evidence="8">The sequence shown here is derived from an EMBL/GenBank/DDBJ whole genome shotgun (WGS) entry which is preliminary data.</text>
</comment>
<evidence type="ECO:0000256" key="6">
    <source>
        <dbReference type="PROSITE-ProRule" id="PRU01091"/>
    </source>
</evidence>
<dbReference type="GO" id="GO:0003677">
    <property type="term" value="F:DNA binding"/>
    <property type="evidence" value="ECO:0007669"/>
    <property type="project" value="UniProtKB-UniRule"/>
</dbReference>
<dbReference type="PROSITE" id="PS50005">
    <property type="entry name" value="TPR"/>
    <property type="match status" value="1"/>
</dbReference>
<dbReference type="Pfam" id="PF13424">
    <property type="entry name" value="TPR_12"/>
    <property type="match status" value="3"/>
</dbReference>
<dbReference type="SUPFAM" id="SSF48452">
    <property type="entry name" value="TPR-like"/>
    <property type="match status" value="3"/>
</dbReference>
<dbReference type="SUPFAM" id="SSF46894">
    <property type="entry name" value="C-terminal effector domain of the bipartite response regulators"/>
    <property type="match status" value="1"/>
</dbReference>
<dbReference type="GO" id="GO:0043531">
    <property type="term" value="F:ADP binding"/>
    <property type="evidence" value="ECO:0007669"/>
    <property type="project" value="InterPro"/>
</dbReference>